<dbReference type="AlphaFoldDB" id="A0A426ZV66"/>
<comment type="caution">
    <text evidence="2">The sequence shown here is derived from an EMBL/GenBank/DDBJ whole genome shotgun (WGS) entry which is preliminary data.</text>
</comment>
<feature type="region of interest" description="Disordered" evidence="1">
    <location>
        <begin position="1"/>
        <end position="27"/>
    </location>
</feature>
<name>A0A426ZV66_ENSVE</name>
<evidence type="ECO:0000256" key="1">
    <source>
        <dbReference type="SAM" id="MobiDB-lite"/>
    </source>
</evidence>
<organism evidence="2 3">
    <name type="scientific">Ensete ventricosum</name>
    <name type="common">Abyssinian banana</name>
    <name type="synonym">Musa ensete</name>
    <dbReference type="NCBI Taxonomy" id="4639"/>
    <lineage>
        <taxon>Eukaryota</taxon>
        <taxon>Viridiplantae</taxon>
        <taxon>Streptophyta</taxon>
        <taxon>Embryophyta</taxon>
        <taxon>Tracheophyta</taxon>
        <taxon>Spermatophyta</taxon>
        <taxon>Magnoliopsida</taxon>
        <taxon>Liliopsida</taxon>
        <taxon>Zingiberales</taxon>
        <taxon>Musaceae</taxon>
        <taxon>Ensete</taxon>
    </lineage>
</organism>
<gene>
    <name evidence="2" type="ORF">B296_00022980</name>
</gene>
<reference evidence="2 3" key="1">
    <citation type="journal article" date="2014" name="Agronomy (Basel)">
        <title>A Draft Genome Sequence for Ensete ventricosum, the Drought-Tolerant Tree Against Hunger.</title>
        <authorList>
            <person name="Harrison J."/>
            <person name="Moore K.A."/>
            <person name="Paszkiewicz K."/>
            <person name="Jones T."/>
            <person name="Grant M."/>
            <person name="Ambacheew D."/>
            <person name="Muzemil S."/>
            <person name="Studholme D.J."/>
        </authorList>
    </citation>
    <scope>NUCLEOTIDE SEQUENCE [LARGE SCALE GENOMIC DNA]</scope>
</reference>
<sequence>MGRACVNGSVRWETDGEDGGEGGGAIDGRGVVVAAQGGGDTNIRRCWTASSIPGQHKHLFYKGVSCSPLLRVAT</sequence>
<accession>A0A426ZV66</accession>
<evidence type="ECO:0000313" key="3">
    <source>
        <dbReference type="Proteomes" id="UP000287651"/>
    </source>
</evidence>
<proteinExistence type="predicted"/>
<protein>
    <submittedName>
        <fullName evidence="2">Uncharacterized protein</fullName>
    </submittedName>
</protein>
<dbReference type="EMBL" id="AMZH03004886">
    <property type="protein sequence ID" value="RRT67868.1"/>
    <property type="molecule type" value="Genomic_DNA"/>
</dbReference>
<dbReference type="Proteomes" id="UP000287651">
    <property type="component" value="Unassembled WGS sequence"/>
</dbReference>
<evidence type="ECO:0000313" key="2">
    <source>
        <dbReference type="EMBL" id="RRT67868.1"/>
    </source>
</evidence>